<protein>
    <recommendedName>
        <fullName evidence="3">Nucleopolyhedrovirus P10 family protein</fullName>
    </recommendedName>
</protein>
<evidence type="ECO:0008006" key="3">
    <source>
        <dbReference type="Google" id="ProtNLM"/>
    </source>
</evidence>
<reference evidence="1 2" key="1">
    <citation type="submission" date="2021-03" db="EMBL/GenBank/DDBJ databases">
        <title>Sequencing the genomes of 1000 actinobacteria strains.</title>
        <authorList>
            <person name="Klenk H.-P."/>
        </authorList>
    </citation>
    <scope>NUCLEOTIDE SEQUENCE [LARGE SCALE GENOMIC DNA]</scope>
    <source>
        <strain evidence="1 2">DSM 41480</strain>
    </source>
</reference>
<proteinExistence type="predicted"/>
<evidence type="ECO:0000313" key="1">
    <source>
        <dbReference type="EMBL" id="MBP2402190.1"/>
    </source>
</evidence>
<gene>
    <name evidence="1" type="ORF">JO379_001659</name>
</gene>
<evidence type="ECO:0000313" key="2">
    <source>
        <dbReference type="Proteomes" id="UP001519291"/>
    </source>
</evidence>
<comment type="caution">
    <text evidence="1">The sequence shown here is derived from an EMBL/GenBank/DDBJ whole genome shotgun (WGS) entry which is preliminary data.</text>
</comment>
<organism evidence="1 2">
    <name type="scientific">Streptomyces syringium</name>
    <dbReference type="NCBI Taxonomy" id="76729"/>
    <lineage>
        <taxon>Bacteria</taxon>
        <taxon>Bacillati</taxon>
        <taxon>Actinomycetota</taxon>
        <taxon>Actinomycetes</taxon>
        <taxon>Kitasatosporales</taxon>
        <taxon>Streptomycetaceae</taxon>
        <taxon>Streptomyces</taxon>
    </lineage>
</organism>
<name>A0ABS4Y0B5_9ACTN</name>
<dbReference type="GeneID" id="91568528"/>
<sequence>MTVAADGLTQAVRQQLGLGRLLPLGGAADGAWITEYAAVGALRRAASAALPGVRLGTVRLALADPATAVPATVPAPPSALPAGPLRLTADFAATVDEPLPAVAGRLRGALWSAGVETLGLDLDAVDLRATALLDGPEAVGSAGAVAAPERPADAEPGTDADSPVARVVRAVPGVARLAPVLGGPAQAVRVRDRTDEEPGRHTQVQIAVTEGRCALDVTAAVREAVAVATADGAPGPVTVAVVVTAVDPVGGTAR</sequence>
<dbReference type="EMBL" id="JAGIOH010000001">
    <property type="protein sequence ID" value="MBP2402190.1"/>
    <property type="molecule type" value="Genomic_DNA"/>
</dbReference>
<accession>A0ABS4Y0B5</accession>
<keyword evidence="2" id="KW-1185">Reference proteome</keyword>
<dbReference type="RefSeq" id="WP_307841926.1">
    <property type="nucleotide sequence ID" value="NZ_JAGIOH010000001.1"/>
</dbReference>
<dbReference type="Proteomes" id="UP001519291">
    <property type="component" value="Unassembled WGS sequence"/>
</dbReference>